<feature type="non-terminal residue" evidence="1">
    <location>
        <position position="244"/>
    </location>
</feature>
<gene>
    <name evidence="1" type="ORF">S03H2_60057</name>
</gene>
<evidence type="ECO:0000313" key="1">
    <source>
        <dbReference type="EMBL" id="GAH87096.1"/>
    </source>
</evidence>
<proteinExistence type="predicted"/>
<reference evidence="1" key="1">
    <citation type="journal article" date="2014" name="Front. Microbiol.">
        <title>High frequency of phylogenetically diverse reductive dehalogenase-homologous genes in deep subseafloor sedimentary metagenomes.</title>
        <authorList>
            <person name="Kawai M."/>
            <person name="Futagami T."/>
            <person name="Toyoda A."/>
            <person name="Takaki Y."/>
            <person name="Nishi S."/>
            <person name="Hori S."/>
            <person name="Arai W."/>
            <person name="Tsubouchi T."/>
            <person name="Morono Y."/>
            <person name="Uchiyama I."/>
            <person name="Ito T."/>
            <person name="Fujiyama A."/>
            <person name="Inagaki F."/>
            <person name="Takami H."/>
        </authorList>
    </citation>
    <scope>NUCLEOTIDE SEQUENCE</scope>
    <source>
        <strain evidence="1">Expedition CK06-06</strain>
    </source>
</reference>
<dbReference type="AlphaFoldDB" id="X1IXC7"/>
<dbReference type="EMBL" id="BARU01038671">
    <property type="protein sequence ID" value="GAH87096.1"/>
    <property type="molecule type" value="Genomic_DNA"/>
</dbReference>
<sequence>YELLDDAVMIAQTGSRGSMRLGGGEYQLEFMARYELSGGAQAGEGGSFAFSRFRLERRIVEQEGPDRDETEVDVLSTSFRLRSNSSIVVGASRAEAGTDVALVVVLTVSPAHELVQPFLTLDLSTPEATVRSFTKAAATGNVGLAQACFLPGGVDYEDVREVLGADPSQADEHQFKMVMRAIDPDGPITVISRKWTSEQADEISITWRVTFKSAVSFMEGEKEVTFKQPGDTLDLDASLKKVGD</sequence>
<organism evidence="1">
    <name type="scientific">marine sediment metagenome</name>
    <dbReference type="NCBI Taxonomy" id="412755"/>
    <lineage>
        <taxon>unclassified sequences</taxon>
        <taxon>metagenomes</taxon>
        <taxon>ecological metagenomes</taxon>
    </lineage>
</organism>
<accession>X1IXC7</accession>
<name>X1IXC7_9ZZZZ</name>
<comment type="caution">
    <text evidence="1">The sequence shown here is derived from an EMBL/GenBank/DDBJ whole genome shotgun (WGS) entry which is preliminary data.</text>
</comment>
<protein>
    <submittedName>
        <fullName evidence="1">Uncharacterized protein</fullName>
    </submittedName>
</protein>
<feature type="non-terminal residue" evidence="1">
    <location>
        <position position="1"/>
    </location>
</feature>